<dbReference type="NCBIfam" id="TIGR02022">
    <property type="entry name" value="hutF"/>
    <property type="match status" value="1"/>
</dbReference>
<dbReference type="PANTHER" id="PTHR11271:SF48">
    <property type="entry name" value="AMIDOHYDROLASE-RELATED DOMAIN-CONTAINING PROTEIN"/>
    <property type="match status" value="1"/>
</dbReference>
<dbReference type="EMBL" id="VLKU01000003">
    <property type="protein sequence ID" value="TWI35941.1"/>
    <property type="molecule type" value="Genomic_DNA"/>
</dbReference>
<dbReference type="AlphaFoldDB" id="A0A562NV28"/>
<dbReference type="NCBIfam" id="NF006684">
    <property type="entry name" value="PRK09229.1-5"/>
    <property type="match status" value="1"/>
</dbReference>
<keyword evidence="2" id="KW-0479">Metal-binding</keyword>
<sequence>MIAPGKEIMVTKLWAQRALLPDGWAEDVAVTLGGDGRITAVDANAAPEGERVELLLPSVANLHSHAFQRAMAGLSEAKGSEPKDTFWTWRQIMYRFLDVLTPEDVEAIAALVQMEMLEAGYATNVEFHYLHHQPDGTHYANLGEMSERIAAAASRTGIGLTLLPVHYQFGGIDGRALGSGQRRFGTTPDEFLRLADSAEAALRHLPADAGLGIAPHSLRAVSKEGLRMTAAMRPGRPMHMHLAEQIPEVEEIRAGYGLRPVEWVLENCPVDDRWTFIHLTHMTDDETTRLAQTGAVAGLCPITESSLGDGIFNGTVWKDAGGRMGFGSDSNIRISLTEEMRTMEYSQRLRDTARAIMAEPKRSTGRVLYEVALAGGASAAGRDSGAIRAGNWGDLVAVSLTNPVMAGRQADTMLDSLIFAGSDALVRDVWSAGRHVVKNGQHREHDAIIADYLATISRLQERM</sequence>
<name>A0A562NV28_9RHOB</name>
<keyword evidence="4" id="KW-0862">Zinc</keyword>
<keyword evidence="3" id="KW-0378">Hydrolase</keyword>
<reference evidence="7 8" key="1">
    <citation type="journal article" date="2015" name="Stand. Genomic Sci.">
        <title>Genomic Encyclopedia of Bacterial and Archaeal Type Strains, Phase III: the genomes of soil and plant-associated and newly described type strains.</title>
        <authorList>
            <person name="Whitman W.B."/>
            <person name="Woyke T."/>
            <person name="Klenk H.P."/>
            <person name="Zhou Y."/>
            <person name="Lilburn T.G."/>
            <person name="Beck B.J."/>
            <person name="De Vos P."/>
            <person name="Vandamme P."/>
            <person name="Eisen J.A."/>
            <person name="Garrity G."/>
            <person name="Hugenholtz P."/>
            <person name="Kyrpides N.C."/>
        </authorList>
    </citation>
    <scope>NUCLEOTIDE SEQUENCE [LARGE SCALE GENOMIC DNA]</scope>
    <source>
        <strain evidence="7 8">CGMCC 1.5364</strain>
    </source>
</reference>
<evidence type="ECO:0000256" key="1">
    <source>
        <dbReference type="ARBA" id="ARBA00001947"/>
    </source>
</evidence>
<dbReference type="GO" id="GO:0046872">
    <property type="term" value="F:metal ion binding"/>
    <property type="evidence" value="ECO:0007669"/>
    <property type="project" value="UniProtKB-KW"/>
</dbReference>
<organism evidence="7 8">
    <name type="scientific">Paracoccus sulfuroxidans</name>
    <dbReference type="NCBI Taxonomy" id="384678"/>
    <lineage>
        <taxon>Bacteria</taxon>
        <taxon>Pseudomonadati</taxon>
        <taxon>Pseudomonadota</taxon>
        <taxon>Alphaproteobacteria</taxon>
        <taxon>Rhodobacterales</taxon>
        <taxon>Paracoccaceae</taxon>
        <taxon>Paracoccus</taxon>
    </lineage>
</organism>
<protein>
    <submittedName>
        <fullName evidence="7">Formiminoglutamate deiminase</fullName>
    </submittedName>
</protein>
<keyword evidence="8" id="KW-1185">Reference proteome</keyword>
<proteinExistence type="predicted"/>
<dbReference type="GO" id="GO:0019239">
    <property type="term" value="F:deaminase activity"/>
    <property type="evidence" value="ECO:0007669"/>
    <property type="project" value="TreeGrafter"/>
</dbReference>
<dbReference type="Gene3D" id="3.20.20.140">
    <property type="entry name" value="Metal-dependent hydrolases"/>
    <property type="match status" value="1"/>
</dbReference>
<dbReference type="InterPro" id="IPR011059">
    <property type="entry name" value="Metal-dep_hydrolase_composite"/>
</dbReference>
<feature type="domain" description="Formimidoylglutamate deiminase N-terminal" evidence="6">
    <location>
        <begin position="13"/>
        <end position="49"/>
    </location>
</feature>
<dbReference type="Gene3D" id="2.30.40.10">
    <property type="entry name" value="Urease, subunit C, domain 1"/>
    <property type="match status" value="1"/>
</dbReference>
<dbReference type="InterPro" id="IPR032466">
    <property type="entry name" value="Metal_Hydrolase"/>
</dbReference>
<evidence type="ECO:0000256" key="4">
    <source>
        <dbReference type="ARBA" id="ARBA00022833"/>
    </source>
</evidence>
<dbReference type="InterPro" id="IPR010252">
    <property type="entry name" value="HutF"/>
</dbReference>
<dbReference type="SUPFAM" id="SSF51556">
    <property type="entry name" value="Metallo-dependent hydrolases"/>
    <property type="match status" value="1"/>
</dbReference>
<dbReference type="GO" id="GO:0005829">
    <property type="term" value="C:cytosol"/>
    <property type="evidence" value="ECO:0007669"/>
    <property type="project" value="TreeGrafter"/>
</dbReference>
<dbReference type="SUPFAM" id="SSF51338">
    <property type="entry name" value="Composite domain of metallo-dependent hydrolases"/>
    <property type="match status" value="1"/>
</dbReference>
<evidence type="ECO:0000313" key="7">
    <source>
        <dbReference type="EMBL" id="TWI35941.1"/>
    </source>
</evidence>
<accession>A0A562NV28</accession>
<evidence type="ECO:0000313" key="8">
    <source>
        <dbReference type="Proteomes" id="UP000316225"/>
    </source>
</evidence>
<feature type="domain" description="Amidohydrolase-related" evidence="5">
    <location>
        <begin position="55"/>
        <end position="434"/>
    </location>
</feature>
<evidence type="ECO:0000259" key="5">
    <source>
        <dbReference type="Pfam" id="PF01979"/>
    </source>
</evidence>
<dbReference type="InterPro" id="IPR055156">
    <property type="entry name" value="HutF-like_N"/>
</dbReference>
<dbReference type="Pfam" id="PF01979">
    <property type="entry name" value="Amidohydro_1"/>
    <property type="match status" value="1"/>
</dbReference>
<dbReference type="PANTHER" id="PTHR11271">
    <property type="entry name" value="GUANINE DEAMINASE"/>
    <property type="match status" value="1"/>
</dbReference>
<evidence type="ECO:0000256" key="2">
    <source>
        <dbReference type="ARBA" id="ARBA00022723"/>
    </source>
</evidence>
<comment type="caution">
    <text evidence="7">The sequence shown here is derived from an EMBL/GenBank/DDBJ whole genome shotgun (WGS) entry which is preliminary data.</text>
</comment>
<comment type="cofactor">
    <cofactor evidence="1">
        <name>Zn(2+)</name>
        <dbReference type="ChEBI" id="CHEBI:29105"/>
    </cofactor>
</comment>
<evidence type="ECO:0000256" key="3">
    <source>
        <dbReference type="ARBA" id="ARBA00022801"/>
    </source>
</evidence>
<dbReference type="Proteomes" id="UP000316225">
    <property type="component" value="Unassembled WGS sequence"/>
</dbReference>
<gene>
    <name evidence="7" type="ORF">IQ24_01300</name>
</gene>
<dbReference type="InterPro" id="IPR051607">
    <property type="entry name" value="Metallo-dep_hydrolases"/>
</dbReference>
<dbReference type="InterPro" id="IPR006680">
    <property type="entry name" value="Amidohydro-rel"/>
</dbReference>
<evidence type="ECO:0000259" key="6">
    <source>
        <dbReference type="Pfam" id="PF22429"/>
    </source>
</evidence>
<dbReference type="Pfam" id="PF22429">
    <property type="entry name" value="HutF_N"/>
    <property type="match status" value="1"/>
</dbReference>